<evidence type="ECO:0000256" key="1">
    <source>
        <dbReference type="SAM" id="MobiDB-lite"/>
    </source>
</evidence>
<accession>A0A9P1D407</accession>
<reference evidence="2" key="1">
    <citation type="submission" date="2022-10" db="EMBL/GenBank/DDBJ databases">
        <authorList>
            <person name="Chen Y."/>
            <person name="Dougan E. K."/>
            <person name="Chan C."/>
            <person name="Rhodes N."/>
            <person name="Thang M."/>
        </authorList>
    </citation>
    <scope>NUCLEOTIDE SEQUENCE</scope>
</reference>
<gene>
    <name evidence="2" type="ORF">C1SCF055_LOCUS28148</name>
</gene>
<comment type="caution">
    <text evidence="2">The sequence shown here is derived from an EMBL/GenBank/DDBJ whole genome shotgun (WGS) entry which is preliminary data.</text>
</comment>
<feature type="compositionally biased region" description="Basic and acidic residues" evidence="1">
    <location>
        <begin position="245"/>
        <end position="259"/>
    </location>
</feature>
<dbReference type="OrthoDB" id="419686at2759"/>
<dbReference type="EMBL" id="CAMXCT030003058">
    <property type="protein sequence ID" value="CAL4789489.1"/>
    <property type="molecule type" value="Genomic_DNA"/>
</dbReference>
<protein>
    <submittedName>
        <fullName evidence="2">Uncharacterized protein</fullName>
    </submittedName>
</protein>
<feature type="compositionally biased region" description="Basic residues" evidence="1">
    <location>
        <begin position="260"/>
        <end position="269"/>
    </location>
</feature>
<dbReference type="EMBL" id="CAMXCT010003058">
    <property type="protein sequence ID" value="CAI4002177.1"/>
    <property type="molecule type" value="Genomic_DNA"/>
</dbReference>
<evidence type="ECO:0000313" key="2">
    <source>
        <dbReference type="EMBL" id="CAI4002177.1"/>
    </source>
</evidence>
<feature type="region of interest" description="Disordered" evidence="1">
    <location>
        <begin position="241"/>
        <end position="285"/>
    </location>
</feature>
<sequence>MDIAELTELRQKHPETEIGERWEARRAENAIPHKRVTASHMDVSAFKQKESYFDKFEELDWYPLDSYIRKVAGDAVLRNLASEAQKIEFVTKELRQKIQYDNGSPGVTVRVHDDGRKRINAGTRTGLTKRQDFQAADTEGVEQIFRTYQRGSGNLFSQAMSLERVSEQFQLAECEEDADMLRSDQDIDDCEPSLALTFDVFDAESATPMPSNTHSHRGKGKGGKAKLAAVMPNADDDVVMGGGGFEDHRPMEPDQEAKGKKGGKGKGKKGKDQAQVIPSSASGPLQKKQLEALQKAQDLLNKTKPTLSDEAIWNNNTRRRVIDAAIKSLTTADGALLPIVDIYKPAEELSRAITAWCDNLEVRFTLLSSFRSSPFQYLVAGNLDDATFNQLLAMQTSMLSTLITHVASIALKGIEQDGAKGAEAAQRFFNVISCSNERILSVGTIQSKIARQSGDNVTEKNAELGSSIASSLQMQLMALYYDRLFRAKNPEKFRQCPTPKFDISQLNPTWKPPPTELGSKAEYCTGICFDVQVLRTMLTNWEKASQLELYIAKMSVQLKPVLSVRVQTLLPLWSGMEAASKKAVSPSSMSAEAKVAMNAVSTETLEDVMQNKDNFHKFLETETCPI</sequence>
<evidence type="ECO:0000313" key="3">
    <source>
        <dbReference type="EMBL" id="CAL1155552.1"/>
    </source>
</evidence>
<proteinExistence type="predicted"/>
<name>A0A9P1D407_9DINO</name>
<dbReference type="AlphaFoldDB" id="A0A9P1D407"/>
<organism evidence="2">
    <name type="scientific">Cladocopium goreaui</name>
    <dbReference type="NCBI Taxonomy" id="2562237"/>
    <lineage>
        <taxon>Eukaryota</taxon>
        <taxon>Sar</taxon>
        <taxon>Alveolata</taxon>
        <taxon>Dinophyceae</taxon>
        <taxon>Suessiales</taxon>
        <taxon>Symbiodiniaceae</taxon>
        <taxon>Cladocopium</taxon>
    </lineage>
</organism>
<keyword evidence="4" id="KW-1185">Reference proteome</keyword>
<evidence type="ECO:0000313" key="4">
    <source>
        <dbReference type="Proteomes" id="UP001152797"/>
    </source>
</evidence>
<dbReference type="EMBL" id="CAMXCT020003058">
    <property type="protein sequence ID" value="CAL1155552.1"/>
    <property type="molecule type" value="Genomic_DNA"/>
</dbReference>
<reference evidence="3" key="2">
    <citation type="submission" date="2024-04" db="EMBL/GenBank/DDBJ databases">
        <authorList>
            <person name="Chen Y."/>
            <person name="Shah S."/>
            <person name="Dougan E. K."/>
            <person name="Thang M."/>
            <person name="Chan C."/>
        </authorList>
    </citation>
    <scope>NUCLEOTIDE SEQUENCE [LARGE SCALE GENOMIC DNA]</scope>
</reference>
<dbReference type="Proteomes" id="UP001152797">
    <property type="component" value="Unassembled WGS sequence"/>
</dbReference>